<name>A0A448ZFT3_9STRA</name>
<dbReference type="OrthoDB" id="43523at2759"/>
<dbReference type="Proteomes" id="UP000291116">
    <property type="component" value="Unassembled WGS sequence"/>
</dbReference>
<dbReference type="EMBL" id="CAACVS010000314">
    <property type="protein sequence ID" value="VEU40904.1"/>
    <property type="molecule type" value="Genomic_DNA"/>
</dbReference>
<gene>
    <name evidence="2" type="ORF">PSNMU_V1.4_AUG-EV-PASAV3_0077450</name>
</gene>
<protein>
    <submittedName>
        <fullName evidence="2">Uncharacterized protein</fullName>
    </submittedName>
</protein>
<feature type="region of interest" description="Disordered" evidence="1">
    <location>
        <begin position="87"/>
        <end position="124"/>
    </location>
</feature>
<dbReference type="AlphaFoldDB" id="A0A448ZFT3"/>
<accession>A0A448ZFT3</accession>
<proteinExistence type="predicted"/>
<reference evidence="2 3" key="1">
    <citation type="submission" date="2019-01" db="EMBL/GenBank/DDBJ databases">
        <authorList>
            <person name="Ferrante I. M."/>
        </authorList>
    </citation>
    <scope>NUCLEOTIDE SEQUENCE [LARGE SCALE GENOMIC DNA]</scope>
    <source>
        <strain evidence="2 3">B856</strain>
    </source>
</reference>
<evidence type="ECO:0000313" key="3">
    <source>
        <dbReference type="Proteomes" id="UP000291116"/>
    </source>
</evidence>
<sequence>MSAYTKIPPVHVLRSILRRLKVDPTELTAAQREARRGSQSATAAHVLDRYRAHATTQDGGSSSSNAELSKLAYEYMVLQRDIAERRRLQKLDTGAENQLSPKEMSRRAAARAGLELPSLNPDLN</sequence>
<evidence type="ECO:0000256" key="1">
    <source>
        <dbReference type="SAM" id="MobiDB-lite"/>
    </source>
</evidence>
<evidence type="ECO:0000313" key="2">
    <source>
        <dbReference type="EMBL" id="VEU40904.1"/>
    </source>
</evidence>
<keyword evidence="3" id="KW-1185">Reference proteome</keyword>
<organism evidence="2 3">
    <name type="scientific">Pseudo-nitzschia multistriata</name>
    <dbReference type="NCBI Taxonomy" id="183589"/>
    <lineage>
        <taxon>Eukaryota</taxon>
        <taxon>Sar</taxon>
        <taxon>Stramenopiles</taxon>
        <taxon>Ochrophyta</taxon>
        <taxon>Bacillariophyta</taxon>
        <taxon>Bacillariophyceae</taxon>
        <taxon>Bacillariophycidae</taxon>
        <taxon>Bacillariales</taxon>
        <taxon>Bacillariaceae</taxon>
        <taxon>Pseudo-nitzschia</taxon>
    </lineage>
</organism>